<evidence type="ECO:0000313" key="1">
    <source>
        <dbReference type="EMBL" id="MEQ2295123.1"/>
    </source>
</evidence>
<gene>
    <name evidence="1" type="ORF">AMECASPLE_010935</name>
</gene>
<sequence>SFPDCVLPSYKTHLPWCQKILNQARTTLRCTSHQNKKHTNRLPEPDFAFSIEPCLDYCLLERNYPAPVHPPSIAPTTETLGPSIILAHQYSVSSPTGKQLPGLSTPLWRISPSNHWYPGSSFLHISTYCT</sequence>
<comment type="caution">
    <text evidence="1">The sequence shown here is derived from an EMBL/GenBank/DDBJ whole genome shotgun (WGS) entry which is preliminary data.</text>
</comment>
<protein>
    <submittedName>
        <fullName evidence="1">Uncharacterized protein</fullName>
    </submittedName>
</protein>
<reference evidence="1 2" key="1">
    <citation type="submission" date="2021-06" db="EMBL/GenBank/DDBJ databases">
        <authorList>
            <person name="Palmer J.M."/>
        </authorList>
    </citation>
    <scope>NUCLEOTIDE SEQUENCE [LARGE SCALE GENOMIC DNA]</scope>
    <source>
        <strain evidence="1 2">AS_MEX2019</strain>
        <tissue evidence="1">Muscle</tissue>
    </source>
</reference>
<evidence type="ECO:0000313" key="2">
    <source>
        <dbReference type="Proteomes" id="UP001469553"/>
    </source>
</evidence>
<dbReference type="Proteomes" id="UP001469553">
    <property type="component" value="Unassembled WGS sequence"/>
</dbReference>
<accession>A0ABV0YMQ1</accession>
<feature type="non-terminal residue" evidence="1">
    <location>
        <position position="1"/>
    </location>
</feature>
<name>A0ABV0YMQ1_9TELE</name>
<keyword evidence="2" id="KW-1185">Reference proteome</keyword>
<dbReference type="EMBL" id="JAHRIP010038265">
    <property type="protein sequence ID" value="MEQ2295123.1"/>
    <property type="molecule type" value="Genomic_DNA"/>
</dbReference>
<organism evidence="1 2">
    <name type="scientific">Ameca splendens</name>
    <dbReference type="NCBI Taxonomy" id="208324"/>
    <lineage>
        <taxon>Eukaryota</taxon>
        <taxon>Metazoa</taxon>
        <taxon>Chordata</taxon>
        <taxon>Craniata</taxon>
        <taxon>Vertebrata</taxon>
        <taxon>Euteleostomi</taxon>
        <taxon>Actinopterygii</taxon>
        <taxon>Neopterygii</taxon>
        <taxon>Teleostei</taxon>
        <taxon>Neoteleostei</taxon>
        <taxon>Acanthomorphata</taxon>
        <taxon>Ovalentaria</taxon>
        <taxon>Atherinomorphae</taxon>
        <taxon>Cyprinodontiformes</taxon>
        <taxon>Goodeidae</taxon>
        <taxon>Ameca</taxon>
    </lineage>
</organism>
<proteinExistence type="predicted"/>